<evidence type="ECO:0000313" key="1">
    <source>
        <dbReference type="EMBL" id="KAK9395576.1"/>
    </source>
</evidence>
<proteinExistence type="predicted"/>
<keyword evidence="2" id="KW-1185">Reference proteome</keyword>
<dbReference type="InterPro" id="IPR043502">
    <property type="entry name" value="DNA/RNA_pol_sf"/>
</dbReference>
<gene>
    <name evidence="1" type="ORF">NXF25_018937</name>
</gene>
<protein>
    <recommendedName>
        <fullName evidence="3">DNA-directed DNA polymerase</fullName>
    </recommendedName>
</protein>
<evidence type="ECO:0008006" key="3">
    <source>
        <dbReference type="Google" id="ProtNLM"/>
    </source>
</evidence>
<dbReference type="EMBL" id="JAOTOJ010000009">
    <property type="protein sequence ID" value="KAK9395576.1"/>
    <property type="molecule type" value="Genomic_DNA"/>
</dbReference>
<dbReference type="SUPFAM" id="SSF56672">
    <property type="entry name" value="DNA/RNA polymerases"/>
    <property type="match status" value="1"/>
</dbReference>
<name>A0AAW1B1B6_CROAD</name>
<dbReference type="PANTHER" id="PTHR31511">
    <property type="entry name" value="PROTEIN CBG23764"/>
    <property type="match status" value="1"/>
</dbReference>
<sequence>MGEAFDKSKPSTFIVYLDANNLYRWAMSQPLLVGGFQWVTEVELNDWKPFSSQDGVGCWLTYDSEYPKELHDLHNNYPLALENIIPKGSKVQKLIPNLYNKIKYSAHYEALKLYESLGMKITKIYSGIKFKEEPWLKRYIDLNTGLRMKATNEFEKAFFKLMNNSVFGKTMENIENRVDVRLVTSEKQLVKLSAQPNYDRFRIFDENLTKEQPNYDKNLSAVHMTKTKLTYNKPIYLGACILNLSKTLMYDFHYNYIKPKYGDRAKLLFTDTDSLAYEIKTNNFYTDIVDYVCRRALFCKSQVNFCLTMISPTD</sequence>
<organism evidence="1 2">
    <name type="scientific">Crotalus adamanteus</name>
    <name type="common">Eastern diamondback rattlesnake</name>
    <dbReference type="NCBI Taxonomy" id="8729"/>
    <lineage>
        <taxon>Eukaryota</taxon>
        <taxon>Metazoa</taxon>
        <taxon>Chordata</taxon>
        <taxon>Craniata</taxon>
        <taxon>Vertebrata</taxon>
        <taxon>Euteleostomi</taxon>
        <taxon>Lepidosauria</taxon>
        <taxon>Squamata</taxon>
        <taxon>Bifurcata</taxon>
        <taxon>Unidentata</taxon>
        <taxon>Episquamata</taxon>
        <taxon>Toxicofera</taxon>
        <taxon>Serpentes</taxon>
        <taxon>Colubroidea</taxon>
        <taxon>Viperidae</taxon>
        <taxon>Crotalinae</taxon>
        <taxon>Crotalus</taxon>
    </lineage>
</organism>
<evidence type="ECO:0000313" key="2">
    <source>
        <dbReference type="Proteomes" id="UP001474421"/>
    </source>
</evidence>
<reference evidence="1 2" key="1">
    <citation type="journal article" date="2024" name="Proc. Natl. Acad. Sci. U.S.A.">
        <title>The genetic regulatory architecture and epigenomic basis for age-related changes in rattlesnake venom.</title>
        <authorList>
            <person name="Hogan M.P."/>
            <person name="Holding M.L."/>
            <person name="Nystrom G.S."/>
            <person name="Colston T.J."/>
            <person name="Bartlett D.A."/>
            <person name="Mason A.J."/>
            <person name="Ellsworth S.A."/>
            <person name="Rautsaw R.M."/>
            <person name="Lawrence K.C."/>
            <person name="Strickland J.L."/>
            <person name="He B."/>
            <person name="Fraser P."/>
            <person name="Margres M.J."/>
            <person name="Gilbert D.M."/>
            <person name="Gibbs H.L."/>
            <person name="Parkinson C.L."/>
            <person name="Rokyta D.R."/>
        </authorList>
    </citation>
    <scope>NUCLEOTIDE SEQUENCE [LARGE SCALE GENOMIC DNA]</scope>
    <source>
        <strain evidence="1">DRR0105</strain>
    </source>
</reference>
<dbReference type="Proteomes" id="UP001474421">
    <property type="component" value="Unassembled WGS sequence"/>
</dbReference>
<accession>A0AAW1B1B6</accession>
<dbReference type="PANTHER" id="PTHR31511:SF12">
    <property type="entry name" value="RHO TERMINATION FACTOR N-TERMINAL DOMAIN-CONTAINING PROTEIN"/>
    <property type="match status" value="1"/>
</dbReference>
<dbReference type="AlphaFoldDB" id="A0AAW1B1B6"/>
<comment type="caution">
    <text evidence="1">The sequence shown here is derived from an EMBL/GenBank/DDBJ whole genome shotgun (WGS) entry which is preliminary data.</text>
</comment>